<dbReference type="PANTHER" id="PTHR23501">
    <property type="entry name" value="MAJOR FACILITATOR SUPERFAMILY"/>
    <property type="match status" value="1"/>
</dbReference>
<dbReference type="PROSITE" id="PS50850">
    <property type="entry name" value="MFS"/>
    <property type="match status" value="1"/>
</dbReference>
<keyword evidence="2 5" id="KW-0812">Transmembrane</keyword>
<keyword evidence="3 5" id="KW-1133">Transmembrane helix</keyword>
<dbReference type="GO" id="GO:0022857">
    <property type="term" value="F:transmembrane transporter activity"/>
    <property type="evidence" value="ECO:0007669"/>
    <property type="project" value="InterPro"/>
</dbReference>
<feature type="transmembrane region" description="Helical" evidence="5">
    <location>
        <begin position="39"/>
        <end position="59"/>
    </location>
</feature>
<feature type="transmembrane region" description="Helical" evidence="5">
    <location>
        <begin position="99"/>
        <end position="119"/>
    </location>
</feature>
<gene>
    <name evidence="7" type="ORF">UCREL1_6207</name>
</gene>
<feature type="domain" description="Major facilitator superfamily (MFS) profile" evidence="6">
    <location>
        <begin position="2"/>
        <end position="228"/>
    </location>
</feature>
<dbReference type="STRING" id="1287681.M7TJC0"/>
<dbReference type="KEGG" id="ela:UCREL1_6207"/>
<dbReference type="AlphaFoldDB" id="M7TJC0"/>
<evidence type="ECO:0000256" key="5">
    <source>
        <dbReference type="SAM" id="Phobius"/>
    </source>
</evidence>
<proteinExistence type="predicted"/>
<organism evidence="7 8">
    <name type="scientific">Eutypa lata (strain UCR-EL1)</name>
    <name type="common">Grapevine dieback disease fungus</name>
    <name type="synonym">Eutypa armeniacae</name>
    <dbReference type="NCBI Taxonomy" id="1287681"/>
    <lineage>
        <taxon>Eukaryota</taxon>
        <taxon>Fungi</taxon>
        <taxon>Dikarya</taxon>
        <taxon>Ascomycota</taxon>
        <taxon>Pezizomycotina</taxon>
        <taxon>Sordariomycetes</taxon>
        <taxon>Xylariomycetidae</taxon>
        <taxon>Xylariales</taxon>
        <taxon>Diatrypaceae</taxon>
        <taxon>Eutypa</taxon>
    </lineage>
</organism>
<dbReference type="SUPFAM" id="SSF103473">
    <property type="entry name" value="MFS general substrate transporter"/>
    <property type="match status" value="1"/>
</dbReference>
<evidence type="ECO:0000259" key="6">
    <source>
        <dbReference type="PROSITE" id="PS50850"/>
    </source>
</evidence>
<dbReference type="InterPro" id="IPR020846">
    <property type="entry name" value="MFS_dom"/>
</dbReference>
<evidence type="ECO:0000313" key="7">
    <source>
        <dbReference type="EMBL" id="EMR66825.1"/>
    </source>
</evidence>
<keyword evidence="8" id="KW-1185">Reference proteome</keyword>
<evidence type="ECO:0000256" key="1">
    <source>
        <dbReference type="ARBA" id="ARBA00004141"/>
    </source>
</evidence>
<comment type="subcellular location">
    <subcellularLocation>
        <location evidence="1">Membrane</location>
        <topology evidence="1">Multi-pass membrane protein</topology>
    </subcellularLocation>
</comment>
<evidence type="ECO:0000256" key="2">
    <source>
        <dbReference type="ARBA" id="ARBA00022692"/>
    </source>
</evidence>
<dbReference type="InterPro" id="IPR036259">
    <property type="entry name" value="MFS_trans_sf"/>
</dbReference>
<dbReference type="Pfam" id="PF07690">
    <property type="entry name" value="MFS_1"/>
    <property type="match status" value="1"/>
</dbReference>
<dbReference type="OrthoDB" id="440553at2759"/>
<dbReference type="EMBL" id="KB706581">
    <property type="protein sequence ID" value="EMR66825.1"/>
    <property type="molecule type" value="Genomic_DNA"/>
</dbReference>
<keyword evidence="4 5" id="KW-0472">Membrane</keyword>
<dbReference type="eggNOG" id="KOG0254">
    <property type="taxonomic scope" value="Eukaryota"/>
</dbReference>
<feature type="transmembrane region" description="Helical" evidence="5">
    <location>
        <begin position="148"/>
        <end position="167"/>
    </location>
</feature>
<dbReference type="HOGENOM" id="CLU_1214759_0_0_1"/>
<evidence type="ECO:0000256" key="3">
    <source>
        <dbReference type="ARBA" id="ARBA00022989"/>
    </source>
</evidence>
<dbReference type="Proteomes" id="UP000012174">
    <property type="component" value="Unassembled WGS sequence"/>
</dbReference>
<feature type="transmembrane region" description="Helical" evidence="5">
    <location>
        <begin position="66"/>
        <end position="93"/>
    </location>
</feature>
<protein>
    <submittedName>
        <fullName evidence="7">Putative family drug resistance transporter protein</fullName>
    </submittedName>
</protein>
<reference evidence="8" key="1">
    <citation type="journal article" date="2013" name="Genome Announc.">
        <title>Draft genome sequence of the grapevine dieback fungus Eutypa lata UCR-EL1.</title>
        <authorList>
            <person name="Blanco-Ulate B."/>
            <person name="Rolshausen P.E."/>
            <person name="Cantu D."/>
        </authorList>
    </citation>
    <scope>NUCLEOTIDE SEQUENCE [LARGE SCALE GENOMIC DNA]</scope>
    <source>
        <strain evidence="8">UCR-EL1</strain>
    </source>
</reference>
<evidence type="ECO:0000256" key="4">
    <source>
        <dbReference type="ARBA" id="ARBA00023136"/>
    </source>
</evidence>
<evidence type="ECO:0000313" key="8">
    <source>
        <dbReference type="Proteomes" id="UP000012174"/>
    </source>
</evidence>
<sequence>MVSIAIAILMFIVNLEVPVVVTALVVITNDLGGFDSVGWVVSSYLLGYVAVIVIFAKFSDIFGRKLVLMVSTAIFIIFSAACSASQTIVQLIVFRALQGIGGGGVPIATPAFVISLLYIPKEFPFQGQTNHPIKGARDLVTRATLDRVDIPGTILILFATLALTAAFEEADALFPWRSAYVITLLTVSGLLWIALFIWERHVTQVNKVREPVLPWSFITNRRMLGILL</sequence>
<feature type="transmembrane region" description="Helical" evidence="5">
    <location>
        <begin position="179"/>
        <end position="198"/>
    </location>
</feature>
<dbReference type="GO" id="GO:0005886">
    <property type="term" value="C:plasma membrane"/>
    <property type="evidence" value="ECO:0007669"/>
    <property type="project" value="TreeGrafter"/>
</dbReference>
<name>M7TJC0_EUTLA</name>
<dbReference type="PANTHER" id="PTHR23501:SF43">
    <property type="entry name" value="MULTIDRUG TRANSPORTER, PUTATIVE (AFU_ORTHOLOGUE AFUA_6G03040)-RELATED"/>
    <property type="match status" value="1"/>
</dbReference>
<accession>M7TJC0</accession>
<dbReference type="InterPro" id="IPR011701">
    <property type="entry name" value="MFS"/>
</dbReference>
<dbReference type="Gene3D" id="1.20.1720.10">
    <property type="entry name" value="Multidrug resistance protein D"/>
    <property type="match status" value="1"/>
</dbReference>